<comment type="similarity">
    <text evidence="1">Belongs to the sigma-70 factor family. ECF subfamily.</text>
</comment>
<organism evidence="7 8">
    <name type="scientific">Alteraurantiacibacter aestuarii</name>
    <dbReference type="NCBI Taxonomy" id="650004"/>
    <lineage>
        <taxon>Bacteria</taxon>
        <taxon>Pseudomonadati</taxon>
        <taxon>Pseudomonadota</taxon>
        <taxon>Alphaproteobacteria</taxon>
        <taxon>Sphingomonadales</taxon>
        <taxon>Erythrobacteraceae</taxon>
        <taxon>Alteraurantiacibacter</taxon>
    </lineage>
</organism>
<reference evidence="7 8" key="1">
    <citation type="submission" date="2019-12" db="EMBL/GenBank/DDBJ databases">
        <title>Genomic-based taxomic classification of the family Erythrobacteraceae.</title>
        <authorList>
            <person name="Xu L."/>
        </authorList>
    </citation>
    <scope>NUCLEOTIDE SEQUENCE [LARGE SCALE GENOMIC DNA]</scope>
    <source>
        <strain evidence="7 8">JCM 16339</strain>
    </source>
</reference>
<protein>
    <submittedName>
        <fullName evidence="7">Sigma-70 family RNA polymerase sigma factor</fullName>
    </submittedName>
</protein>
<dbReference type="Gene3D" id="1.10.10.10">
    <property type="entry name" value="Winged helix-like DNA-binding domain superfamily/Winged helix DNA-binding domain"/>
    <property type="match status" value="1"/>
</dbReference>
<dbReference type="InterPro" id="IPR013249">
    <property type="entry name" value="RNA_pol_sigma70_r4_t2"/>
</dbReference>
<dbReference type="OrthoDB" id="9803470at2"/>
<evidence type="ECO:0000259" key="5">
    <source>
        <dbReference type="Pfam" id="PF04542"/>
    </source>
</evidence>
<dbReference type="SUPFAM" id="SSF88659">
    <property type="entry name" value="Sigma3 and sigma4 domains of RNA polymerase sigma factors"/>
    <property type="match status" value="1"/>
</dbReference>
<evidence type="ECO:0000313" key="7">
    <source>
        <dbReference type="EMBL" id="MXO87488.1"/>
    </source>
</evidence>
<dbReference type="AlphaFoldDB" id="A0A844ZI76"/>
<feature type="domain" description="RNA polymerase sigma factor 70 region 4 type 2" evidence="6">
    <location>
        <begin position="105"/>
        <end position="156"/>
    </location>
</feature>
<dbReference type="GO" id="GO:0003677">
    <property type="term" value="F:DNA binding"/>
    <property type="evidence" value="ECO:0007669"/>
    <property type="project" value="InterPro"/>
</dbReference>
<keyword evidence="8" id="KW-1185">Reference proteome</keyword>
<dbReference type="CDD" id="cd06171">
    <property type="entry name" value="Sigma70_r4"/>
    <property type="match status" value="1"/>
</dbReference>
<dbReference type="PANTHER" id="PTHR43133">
    <property type="entry name" value="RNA POLYMERASE ECF-TYPE SIGMA FACTO"/>
    <property type="match status" value="1"/>
</dbReference>
<dbReference type="InterPro" id="IPR039425">
    <property type="entry name" value="RNA_pol_sigma-70-like"/>
</dbReference>
<dbReference type="Pfam" id="PF04542">
    <property type="entry name" value="Sigma70_r2"/>
    <property type="match status" value="1"/>
</dbReference>
<accession>A0A844ZI76</accession>
<evidence type="ECO:0000256" key="1">
    <source>
        <dbReference type="ARBA" id="ARBA00010641"/>
    </source>
</evidence>
<name>A0A844ZI76_9SPHN</name>
<dbReference type="Pfam" id="PF08281">
    <property type="entry name" value="Sigma70_r4_2"/>
    <property type="match status" value="1"/>
</dbReference>
<keyword evidence="4" id="KW-0804">Transcription</keyword>
<dbReference type="SUPFAM" id="SSF88946">
    <property type="entry name" value="Sigma2 domain of RNA polymerase sigma factors"/>
    <property type="match status" value="1"/>
</dbReference>
<keyword evidence="3" id="KW-0731">Sigma factor</keyword>
<dbReference type="Proteomes" id="UP000435243">
    <property type="component" value="Unassembled WGS sequence"/>
</dbReference>
<evidence type="ECO:0000259" key="6">
    <source>
        <dbReference type="Pfam" id="PF08281"/>
    </source>
</evidence>
<dbReference type="GO" id="GO:0006352">
    <property type="term" value="P:DNA-templated transcription initiation"/>
    <property type="evidence" value="ECO:0007669"/>
    <property type="project" value="InterPro"/>
</dbReference>
<dbReference type="InterPro" id="IPR014284">
    <property type="entry name" value="RNA_pol_sigma-70_dom"/>
</dbReference>
<dbReference type="InterPro" id="IPR007627">
    <property type="entry name" value="RNA_pol_sigma70_r2"/>
</dbReference>
<dbReference type="InterPro" id="IPR013325">
    <property type="entry name" value="RNA_pol_sigma_r2"/>
</dbReference>
<evidence type="ECO:0000256" key="3">
    <source>
        <dbReference type="ARBA" id="ARBA00023082"/>
    </source>
</evidence>
<sequence>MNTIERIISDHGQGLRRVAAAYEADAMLQEDLFQDILIAIHQALPSLREKERLAPYIYRIAHNRAVSHVARAVGRRKGEAEVMVEGADEDVPSPEKALLQSERAERLARAIRRLPLSYRQVVTLYLEEMSYAEIAEALDISLSNVGVRITRAKQMLKEMLA</sequence>
<dbReference type="GO" id="GO:0016987">
    <property type="term" value="F:sigma factor activity"/>
    <property type="evidence" value="ECO:0007669"/>
    <property type="project" value="UniProtKB-KW"/>
</dbReference>
<dbReference type="RefSeq" id="WP_160589421.1">
    <property type="nucleotide sequence ID" value="NZ_BAAAFP010000002.1"/>
</dbReference>
<feature type="domain" description="RNA polymerase sigma-70 region 2" evidence="5">
    <location>
        <begin position="8"/>
        <end position="72"/>
    </location>
</feature>
<evidence type="ECO:0000256" key="4">
    <source>
        <dbReference type="ARBA" id="ARBA00023163"/>
    </source>
</evidence>
<dbReference type="Gene3D" id="1.10.1740.10">
    <property type="match status" value="1"/>
</dbReference>
<dbReference type="EMBL" id="WTYY01000001">
    <property type="protein sequence ID" value="MXO87488.1"/>
    <property type="molecule type" value="Genomic_DNA"/>
</dbReference>
<dbReference type="InterPro" id="IPR036388">
    <property type="entry name" value="WH-like_DNA-bd_sf"/>
</dbReference>
<evidence type="ECO:0000313" key="8">
    <source>
        <dbReference type="Proteomes" id="UP000435243"/>
    </source>
</evidence>
<dbReference type="PANTHER" id="PTHR43133:SF45">
    <property type="entry name" value="RNA POLYMERASE ECF-TYPE SIGMA FACTOR"/>
    <property type="match status" value="1"/>
</dbReference>
<keyword evidence="2" id="KW-0805">Transcription regulation</keyword>
<dbReference type="NCBIfam" id="TIGR02937">
    <property type="entry name" value="sigma70-ECF"/>
    <property type="match status" value="1"/>
</dbReference>
<evidence type="ECO:0000256" key="2">
    <source>
        <dbReference type="ARBA" id="ARBA00023015"/>
    </source>
</evidence>
<proteinExistence type="inferred from homology"/>
<gene>
    <name evidence="7" type="ORF">GRI32_01915</name>
</gene>
<comment type="caution">
    <text evidence="7">The sequence shown here is derived from an EMBL/GenBank/DDBJ whole genome shotgun (WGS) entry which is preliminary data.</text>
</comment>
<dbReference type="InterPro" id="IPR013324">
    <property type="entry name" value="RNA_pol_sigma_r3/r4-like"/>
</dbReference>